<evidence type="ECO:0000313" key="19">
    <source>
        <dbReference type="EMBL" id="EJT48107.1"/>
    </source>
</evidence>
<evidence type="ECO:0000256" key="17">
    <source>
        <dbReference type="SAM" id="Phobius"/>
    </source>
</evidence>
<keyword evidence="10" id="KW-1278">Translocase</keyword>
<dbReference type="Gene3D" id="1.20.1110.10">
    <property type="entry name" value="Calcium-transporting ATPase, transmembrane domain"/>
    <property type="match status" value="1"/>
</dbReference>
<dbReference type="Gene3D" id="3.10.180.10">
    <property type="entry name" value="2,3-Dihydroxybiphenyl 1,2-Dioxygenase, domain 1"/>
    <property type="match status" value="1"/>
</dbReference>
<feature type="binding site" evidence="15">
    <location>
        <position position="1273"/>
    </location>
    <ligand>
        <name>Zn(2+)</name>
        <dbReference type="ChEBI" id="CHEBI:29105"/>
        <note>ligand shared between dimeric partners</note>
    </ligand>
</feature>
<dbReference type="Pfam" id="PF13246">
    <property type="entry name" value="Cation_ATPase"/>
    <property type="match status" value="1"/>
</dbReference>
<evidence type="ECO:0000256" key="15">
    <source>
        <dbReference type="PIRSR" id="PIRSR604361-3"/>
    </source>
</evidence>
<dbReference type="SFLD" id="SFLDG00002">
    <property type="entry name" value="C1.7:_P-type_atpase_like"/>
    <property type="match status" value="1"/>
</dbReference>
<keyword evidence="9" id="KW-0067">ATP-binding</keyword>
<dbReference type="GO" id="GO:0016887">
    <property type="term" value="F:ATP hydrolysis activity"/>
    <property type="evidence" value="ECO:0007669"/>
    <property type="project" value="InterPro"/>
</dbReference>
<dbReference type="SUPFAM" id="SSF81665">
    <property type="entry name" value="Calcium ATPase, transmembrane domain M"/>
    <property type="match status" value="1"/>
</dbReference>
<dbReference type="OrthoDB" id="158672at2759"/>
<dbReference type="PROSITE" id="PS00154">
    <property type="entry name" value="ATPASE_E1_E2"/>
    <property type="match status" value="1"/>
</dbReference>
<dbReference type="PROSITE" id="PS00935">
    <property type="entry name" value="GLYOXALASE_I_2"/>
    <property type="match status" value="1"/>
</dbReference>
<evidence type="ECO:0000259" key="18">
    <source>
        <dbReference type="PROSITE" id="PS51819"/>
    </source>
</evidence>
<dbReference type="InterPro" id="IPR023214">
    <property type="entry name" value="HAD_sf"/>
</dbReference>
<evidence type="ECO:0000256" key="10">
    <source>
        <dbReference type="ARBA" id="ARBA00022967"/>
    </source>
</evidence>
<dbReference type="SUPFAM" id="SSF81660">
    <property type="entry name" value="Metal cation-transporting ATPase, ATP-binding domain N"/>
    <property type="match status" value="1"/>
</dbReference>
<dbReference type="NCBIfam" id="TIGR00068">
    <property type="entry name" value="glyox_I"/>
    <property type="match status" value="1"/>
</dbReference>
<dbReference type="Pfam" id="PF00690">
    <property type="entry name" value="Cation_ATPase_N"/>
    <property type="match status" value="1"/>
</dbReference>
<dbReference type="InterPro" id="IPR018146">
    <property type="entry name" value="Glyoxalase_1_CS"/>
</dbReference>
<dbReference type="InterPro" id="IPR004014">
    <property type="entry name" value="ATPase_P-typ_cation-transptr_N"/>
</dbReference>
<dbReference type="InterPro" id="IPR050510">
    <property type="entry name" value="Cation_transp_ATPase_P-type"/>
</dbReference>
<dbReference type="InterPro" id="IPR023298">
    <property type="entry name" value="ATPase_P-typ_TM_dom_sf"/>
</dbReference>
<keyword evidence="11 17" id="KW-1133">Transmembrane helix</keyword>
<dbReference type="GO" id="GO:1990573">
    <property type="term" value="P:potassium ion import across plasma membrane"/>
    <property type="evidence" value="ECO:0007669"/>
    <property type="project" value="TreeGrafter"/>
</dbReference>
<dbReference type="HOGENOM" id="CLU_002360_4_1_1"/>
<comment type="caution">
    <text evidence="19">The sequence shown here is derived from an EMBL/GenBank/DDBJ whole genome shotgun (WGS) entry which is preliminary data.</text>
</comment>
<dbReference type="RefSeq" id="XP_014179621.1">
    <property type="nucleotide sequence ID" value="XM_014324146.1"/>
</dbReference>
<reference evidence="19 20" key="1">
    <citation type="journal article" date="2012" name="Eukaryot. Cell">
        <title>Draft genome sequence of CBS 2479, the standard type strain of Trichosporon asahii.</title>
        <authorList>
            <person name="Yang R.Y."/>
            <person name="Li H.T."/>
            <person name="Zhu H."/>
            <person name="Zhou G.P."/>
            <person name="Wang M."/>
            <person name="Wang L."/>
        </authorList>
    </citation>
    <scope>NUCLEOTIDE SEQUENCE [LARGE SCALE GENOMIC DNA]</scope>
    <source>
        <strain evidence="20">ATCC 90039 / CBS 2479 / JCM 2466 / KCTC 7840 / NCYC 2677 / UAMH 7654</strain>
    </source>
</reference>
<dbReference type="NCBIfam" id="TIGR01494">
    <property type="entry name" value="ATPase_P-type"/>
    <property type="match status" value="2"/>
</dbReference>
<dbReference type="InterPro" id="IPR006068">
    <property type="entry name" value="ATPase_P-typ_cation-transptr_C"/>
</dbReference>
<dbReference type="GO" id="GO:0005524">
    <property type="term" value="F:ATP binding"/>
    <property type="evidence" value="ECO:0007669"/>
    <property type="project" value="UniProtKB-KW"/>
</dbReference>
<dbReference type="InterPro" id="IPR037523">
    <property type="entry name" value="VOC_core"/>
</dbReference>
<keyword evidence="7 15" id="KW-0479">Metal-binding</keyword>
<dbReference type="GO" id="GO:0005886">
    <property type="term" value="C:plasma membrane"/>
    <property type="evidence" value="ECO:0007669"/>
    <property type="project" value="UniProtKB-SubCell"/>
</dbReference>
<dbReference type="SUPFAM" id="SSF56784">
    <property type="entry name" value="HAD-like"/>
    <property type="match status" value="1"/>
</dbReference>
<dbReference type="PROSITE" id="PS51819">
    <property type="entry name" value="VOC"/>
    <property type="match status" value="1"/>
</dbReference>
<dbReference type="InterPro" id="IPR029068">
    <property type="entry name" value="Glyas_Bleomycin-R_OHBP_Dase"/>
</dbReference>
<proteinExistence type="inferred from homology"/>
<evidence type="ECO:0000256" key="3">
    <source>
        <dbReference type="ARBA" id="ARBA00010363"/>
    </source>
</evidence>
<dbReference type="InterPro" id="IPR008250">
    <property type="entry name" value="ATPase_P-typ_transduc_dom_A_sf"/>
</dbReference>
<evidence type="ECO:0000256" key="11">
    <source>
        <dbReference type="ARBA" id="ARBA00022989"/>
    </source>
</evidence>
<dbReference type="SMART" id="SM00831">
    <property type="entry name" value="Cation_ATPase_N"/>
    <property type="match status" value="1"/>
</dbReference>
<evidence type="ECO:0000256" key="1">
    <source>
        <dbReference type="ARBA" id="ARBA00004651"/>
    </source>
</evidence>
<sequence length="1359" mass="148521">MVDKDKDAKDSLSIKSGRSASAETILPEVAYEIDAEKATHTGASGQQAHPQFAIPRSVTIQDDETAQRELRLRRQNSVGAGPRQVDTTSRLVGEFRTLSIHVTDSLRHPEQTEAKRTAVRELTELDWHKLDDKEVCQRLNVSPKAGLDRDQVKRRLNSSGYNEMTPPSNNVLMKWFWYVFGGFGTILFIASVLCFIAWRPLGDPNPSAANLALAVVLLIVIVIQTAFNAYQDWSTGKVMASIMNLLPQQVTVLRDGAQVQIEGREIVPGDLVYISLGNKLPADVRFLQTSSDFRLDRAVLTGESEPIAGVTHTTDDNFLESKNIGLQGTLCVGGSGLGIVIQTGDNTVFGRIAALSAQGGPALTTLQREIAHFVWIIVGCALTIALIIIILWAAWLNPKHKGFMSASTLVINVVSVCVAFIPEGLPISVTVSLSVIARTLAKNKVLCKTLMTVETLGSVSVLCSDKTGTLTQNQMTVTSVAVFEDEMDSLAARDRIVAQHDSADSVRQLAAVAGVCNAASFDASTLDQPLGLRKVHGDATDSAILRWAEFLRPVSESQSEWTEIFKMNFSSKTKFMLKLLRPSSTGKLTGNPAPVSQYEAFNDGDAILLTKGAPDVLLKRCSSINDASGGPSLPLTEQRRAQLVAVQERWAAKGQRVLLVAKRVIPASQLSGWDTASDEFADHVNLSLNQDLTVVGLLGLVDPPRPDIPDTIRTLRAAGIKVFMVTGDFALTAVAIAEQCGIVTARRRATLTDLPRQAPELHGGLPDIGKGCEPVDTLSTEEAVLAPVDRALVLSGSDLMQMSEDQWAQACTYPEIVFARTTPEQKLRIVKEFQARGAVVGMTGDGVNDAPSLKAADVGIAMGGGSDVAMEAADLVLLESFSSMVVAVTYGRLVFDNLKKTILYLLPAGSFSELTPILICVLFGLPQMMSSIDMILVCCLTDVLPAVSMCFEKPETGLLLRPPRDIKKDKLVNWKLLFHAYAVLGVLESLCAFSMAFWYLQRAGYPFSKIVFAFGGLPPDLDADDFNEQVARAQSVYFFTLVFMQWGNLLATRTRRLSIFQHNPFWGPARNLFVPCAMAASIAFLFFFSYVPFFQKAFVTRGVPVEYIFIPIAFAVALLLLDEARKYCVRTWPKGFLAKIACSDVRSVAFGNLGWGDRIRLNAAGPLAGAPMPRQGEQLTSLTADRAHASSLPSHHHSPTPQHILARHVDHQVRPQDLHLQPHHFYEEVLGMESDGGDFTNYFLGYPSGFGDKANASKEVKGDNFTNREGVLELCHNWGTENDPNFKGYASGNEEPGRGFGHICIAVDDLHAACKRFDELGVKFKKRPEEGRMRHIAFIYDPDGYWIEILSRKPGQEGA</sequence>
<evidence type="ECO:0000256" key="12">
    <source>
        <dbReference type="ARBA" id="ARBA00023136"/>
    </source>
</evidence>
<evidence type="ECO:0000256" key="14">
    <source>
        <dbReference type="PIRSR" id="PIRSR604361-1"/>
    </source>
</evidence>
<comment type="cofactor">
    <cofactor evidence="15">
        <name>Zn(2+)</name>
        <dbReference type="ChEBI" id="CHEBI:29105"/>
    </cofactor>
    <text evidence="15">Binds 1 zinc ion per subunit. In the homodimer, two zinc ions are bound between subunits.</text>
</comment>
<feature type="binding site" evidence="15">
    <location>
        <position position="1348"/>
    </location>
    <ligand>
        <name>Zn(2+)</name>
        <dbReference type="ChEBI" id="CHEBI:29105"/>
        <note>ligand shared between dimeric partners</note>
    </ligand>
</feature>
<dbReference type="CDD" id="cd07233">
    <property type="entry name" value="GlxI_Zn"/>
    <property type="match status" value="1"/>
</dbReference>
<dbReference type="Pfam" id="PF00903">
    <property type="entry name" value="Glyoxalase"/>
    <property type="match status" value="1"/>
</dbReference>
<dbReference type="Proteomes" id="UP000002748">
    <property type="component" value="Unassembled WGS sequence"/>
</dbReference>
<dbReference type="SUPFAM" id="SSF81653">
    <property type="entry name" value="Calcium ATPase, transduction domain A"/>
    <property type="match status" value="1"/>
</dbReference>
<dbReference type="InterPro" id="IPR001757">
    <property type="entry name" value="P_typ_ATPase"/>
</dbReference>
<feature type="transmembrane region" description="Helical" evidence="17">
    <location>
        <begin position="1072"/>
        <end position="1091"/>
    </location>
</feature>
<comment type="similarity">
    <text evidence="3">Belongs to the glyoxalase I family.</text>
</comment>
<keyword evidence="5" id="KW-1003">Cell membrane</keyword>
<dbReference type="SUPFAM" id="SSF54593">
    <property type="entry name" value="Glyoxalase/Bleomycin resistance protein/Dihydroxybiphenyl dioxygenase"/>
    <property type="match status" value="1"/>
</dbReference>
<protein>
    <recommendedName>
        <fullName evidence="4">lactoylglutathione lyase</fullName>
        <ecNumber evidence="4">4.4.1.5</ecNumber>
    </recommendedName>
</protein>
<dbReference type="GeneID" id="25986430"/>
<dbReference type="Gene3D" id="3.40.50.1000">
    <property type="entry name" value="HAD superfamily/HAD-like"/>
    <property type="match status" value="1"/>
</dbReference>
<evidence type="ECO:0000256" key="8">
    <source>
        <dbReference type="ARBA" id="ARBA00022741"/>
    </source>
</evidence>
<dbReference type="SFLD" id="SFLDS00003">
    <property type="entry name" value="Haloacid_Dehalogenase"/>
    <property type="match status" value="1"/>
</dbReference>
<dbReference type="InterPro" id="IPR036412">
    <property type="entry name" value="HAD-like_sf"/>
</dbReference>
<dbReference type="GO" id="GO:0036376">
    <property type="term" value="P:sodium ion export across plasma membrane"/>
    <property type="evidence" value="ECO:0007669"/>
    <property type="project" value="TreeGrafter"/>
</dbReference>
<organism evidence="19 20">
    <name type="scientific">Trichosporon asahii var. asahii (strain ATCC 90039 / CBS 2479 / JCM 2466 / KCTC 7840 / NBRC 103889/ NCYC 2677 / UAMH 7654)</name>
    <name type="common">Yeast</name>
    <dbReference type="NCBI Taxonomy" id="1186058"/>
    <lineage>
        <taxon>Eukaryota</taxon>
        <taxon>Fungi</taxon>
        <taxon>Dikarya</taxon>
        <taxon>Basidiomycota</taxon>
        <taxon>Agaricomycotina</taxon>
        <taxon>Tremellomycetes</taxon>
        <taxon>Trichosporonales</taxon>
        <taxon>Trichosporonaceae</taxon>
        <taxon>Trichosporon</taxon>
    </lineage>
</organism>
<feature type="region of interest" description="Disordered" evidence="16">
    <location>
        <begin position="1"/>
        <end position="20"/>
    </location>
</feature>
<dbReference type="GO" id="GO:0046872">
    <property type="term" value="F:metal ion binding"/>
    <property type="evidence" value="ECO:0007669"/>
    <property type="project" value="UniProtKB-KW"/>
</dbReference>
<evidence type="ECO:0000256" key="6">
    <source>
        <dbReference type="ARBA" id="ARBA00022692"/>
    </source>
</evidence>
<keyword evidence="12 17" id="KW-0472">Membrane</keyword>
<dbReference type="InterPro" id="IPR018303">
    <property type="entry name" value="ATPase_P-typ_P_site"/>
</dbReference>
<dbReference type="PRINTS" id="PR00119">
    <property type="entry name" value="CATATPASE"/>
</dbReference>
<feature type="binding site" evidence="15">
    <location>
        <position position="1302"/>
    </location>
    <ligand>
        <name>Zn(2+)</name>
        <dbReference type="ChEBI" id="CHEBI:29105"/>
        <note>ligand shared between dimeric partners</note>
    </ligand>
</feature>
<comment type="pathway">
    <text evidence="2">Secondary metabolite metabolism; methylglyoxal degradation; (R)-lactate from methylglyoxal: step 1/2.</text>
</comment>
<feature type="transmembrane region" description="Helical" evidence="17">
    <location>
        <begin position="373"/>
        <end position="396"/>
    </location>
</feature>
<feature type="transmembrane region" description="Helical" evidence="17">
    <location>
        <begin position="175"/>
        <end position="198"/>
    </location>
</feature>
<evidence type="ECO:0000256" key="9">
    <source>
        <dbReference type="ARBA" id="ARBA00022840"/>
    </source>
</evidence>
<dbReference type="Gene3D" id="2.70.150.10">
    <property type="entry name" value="Calcium-transporting ATPase, cytoplasmic transduction domain A"/>
    <property type="match status" value="1"/>
</dbReference>
<keyword evidence="8" id="KW-0547">Nucleotide-binding</keyword>
<feature type="transmembrane region" description="Helical" evidence="17">
    <location>
        <begin position="1034"/>
        <end position="1051"/>
    </location>
</feature>
<dbReference type="PANTHER" id="PTHR43294:SF21">
    <property type="entry name" value="CATION TRANSPORTING ATPASE"/>
    <property type="match status" value="1"/>
</dbReference>
<dbReference type="KEGG" id="tasa:A1Q1_02917"/>
<accession>J6EZ28</accession>
<feature type="transmembrane region" description="Helical" evidence="17">
    <location>
        <begin position="972"/>
        <end position="1000"/>
    </location>
</feature>
<dbReference type="GO" id="GO:1902600">
    <property type="term" value="P:proton transmembrane transport"/>
    <property type="evidence" value="ECO:0007669"/>
    <property type="project" value="TreeGrafter"/>
</dbReference>
<keyword evidence="13" id="KW-0456">Lyase</keyword>
<dbReference type="InterPro" id="IPR004361">
    <property type="entry name" value="Glyoxalase_1"/>
</dbReference>
<keyword evidence="6 17" id="KW-0812">Transmembrane</keyword>
<evidence type="ECO:0000256" key="4">
    <source>
        <dbReference type="ARBA" id="ARBA00012081"/>
    </source>
</evidence>
<evidence type="ECO:0000313" key="20">
    <source>
        <dbReference type="Proteomes" id="UP000002748"/>
    </source>
</evidence>
<evidence type="ECO:0000256" key="7">
    <source>
        <dbReference type="ARBA" id="ARBA00022723"/>
    </source>
</evidence>
<dbReference type="GO" id="GO:0006883">
    <property type="term" value="P:intracellular sodium ion homeostasis"/>
    <property type="evidence" value="ECO:0007669"/>
    <property type="project" value="TreeGrafter"/>
</dbReference>
<dbReference type="VEuPathDB" id="FungiDB:A1Q1_02917"/>
<dbReference type="PANTHER" id="PTHR43294">
    <property type="entry name" value="SODIUM/POTASSIUM-TRANSPORTING ATPASE SUBUNIT ALPHA"/>
    <property type="match status" value="1"/>
</dbReference>
<dbReference type="InterPro" id="IPR023299">
    <property type="entry name" value="ATPase_P-typ_cyto_dom_N"/>
</dbReference>
<feature type="domain" description="VOC" evidence="18">
    <location>
        <begin position="1208"/>
        <end position="1352"/>
    </location>
</feature>
<keyword evidence="15" id="KW-0862">Zinc</keyword>
<dbReference type="EMBL" id="ALBS01000212">
    <property type="protein sequence ID" value="EJT48107.1"/>
    <property type="molecule type" value="Genomic_DNA"/>
</dbReference>
<name>J6EZ28_TRIAS</name>
<dbReference type="InterPro" id="IPR059000">
    <property type="entry name" value="ATPase_P-type_domA"/>
</dbReference>
<dbReference type="SFLD" id="SFLDF00027">
    <property type="entry name" value="p-type_atpase"/>
    <property type="match status" value="1"/>
</dbReference>
<comment type="subcellular location">
    <subcellularLocation>
        <location evidence="1">Cell membrane</location>
        <topology evidence="1">Multi-pass membrane protein</topology>
    </subcellularLocation>
</comment>
<dbReference type="InterPro" id="IPR044492">
    <property type="entry name" value="P_typ_ATPase_HD_dom"/>
</dbReference>
<evidence type="ECO:0000256" key="2">
    <source>
        <dbReference type="ARBA" id="ARBA00005008"/>
    </source>
</evidence>
<feature type="transmembrane region" description="Helical" evidence="17">
    <location>
        <begin position="1103"/>
        <end position="1121"/>
    </location>
</feature>
<evidence type="ECO:0000256" key="16">
    <source>
        <dbReference type="SAM" id="MobiDB-lite"/>
    </source>
</evidence>
<dbReference type="GO" id="GO:0030007">
    <property type="term" value="P:intracellular potassium ion homeostasis"/>
    <property type="evidence" value="ECO:0007669"/>
    <property type="project" value="TreeGrafter"/>
</dbReference>
<dbReference type="EC" id="4.4.1.5" evidence="4"/>
<feature type="compositionally biased region" description="Basic and acidic residues" evidence="16">
    <location>
        <begin position="1"/>
        <end position="12"/>
    </location>
</feature>
<dbReference type="FunFam" id="3.40.50.1000:FF:000001">
    <property type="entry name" value="Phospholipid-transporting ATPase IC"/>
    <property type="match status" value="1"/>
</dbReference>
<evidence type="ECO:0000256" key="5">
    <source>
        <dbReference type="ARBA" id="ARBA00022475"/>
    </source>
</evidence>
<dbReference type="PRINTS" id="PR00121">
    <property type="entry name" value="NAKATPASE"/>
</dbReference>
<feature type="active site" description="Proton donor/acceptor" evidence="14">
    <location>
        <position position="1348"/>
    </location>
</feature>
<feature type="transmembrane region" description="Helical" evidence="17">
    <location>
        <begin position="902"/>
        <end position="925"/>
    </location>
</feature>
<dbReference type="Pfam" id="PF00689">
    <property type="entry name" value="Cation_ATPase_C"/>
    <property type="match status" value="1"/>
</dbReference>
<gene>
    <name evidence="19" type="ORF">A1Q1_02917</name>
</gene>
<feature type="transmembrane region" description="Helical" evidence="17">
    <location>
        <begin position="210"/>
        <end position="230"/>
    </location>
</feature>
<dbReference type="GO" id="GO:0004462">
    <property type="term" value="F:lactoylglutathione lyase activity"/>
    <property type="evidence" value="ECO:0007669"/>
    <property type="project" value="UniProtKB-EC"/>
</dbReference>
<dbReference type="GO" id="GO:0005391">
    <property type="term" value="F:P-type sodium:potassium-exchanging transporter activity"/>
    <property type="evidence" value="ECO:0007669"/>
    <property type="project" value="TreeGrafter"/>
</dbReference>
<dbReference type="InterPro" id="IPR004360">
    <property type="entry name" value="Glyas_Fos-R_dOase_dom"/>
</dbReference>
<dbReference type="Pfam" id="PF00122">
    <property type="entry name" value="E1-E2_ATPase"/>
    <property type="match status" value="1"/>
</dbReference>
<dbReference type="Gene3D" id="3.40.1110.10">
    <property type="entry name" value="Calcium-transporting ATPase, cytoplasmic domain N"/>
    <property type="match status" value="1"/>
</dbReference>
<evidence type="ECO:0000256" key="13">
    <source>
        <dbReference type="ARBA" id="ARBA00023239"/>
    </source>
</evidence>